<organism evidence="2 3">
    <name type="scientific">Niabella pedocola</name>
    <dbReference type="NCBI Taxonomy" id="1752077"/>
    <lineage>
        <taxon>Bacteria</taxon>
        <taxon>Pseudomonadati</taxon>
        <taxon>Bacteroidota</taxon>
        <taxon>Chitinophagia</taxon>
        <taxon>Chitinophagales</taxon>
        <taxon>Chitinophagaceae</taxon>
        <taxon>Niabella</taxon>
    </lineage>
</organism>
<proteinExistence type="predicted"/>
<evidence type="ECO:0000313" key="3">
    <source>
        <dbReference type="Proteomes" id="UP001199816"/>
    </source>
</evidence>
<accession>A0ABS8PXV3</accession>
<keyword evidence="3" id="KW-1185">Reference proteome</keyword>
<dbReference type="InterPro" id="IPR012312">
    <property type="entry name" value="Hemerythrin-like"/>
</dbReference>
<protein>
    <submittedName>
        <fullName evidence="2">Hemerythrin domain-containing protein</fullName>
    </submittedName>
</protein>
<sequence>MMKTTAPPRFNLFNRAHKAIRALLCNTLLQVQKTDFTSPDATGCVAGIRLSLEVLQEHAYLEDHFIFPLLQSNAPSLAAFFEKQHHQDELLTQDVEAALTGFESASGEQEQLLTGIVILEQYAGFVAFNLSHMNMEEQLINPFLWTLYSDAELVQRVTEALQKAPPAHDDLLLRLMIENQNSRELAAWFAAMGPEATENLNARLSAAGV</sequence>
<comment type="caution">
    <text evidence="2">The sequence shown here is derived from an EMBL/GenBank/DDBJ whole genome shotgun (WGS) entry which is preliminary data.</text>
</comment>
<dbReference type="Gene3D" id="1.20.120.520">
    <property type="entry name" value="nmb1532 protein domain like"/>
    <property type="match status" value="1"/>
</dbReference>
<evidence type="ECO:0000259" key="1">
    <source>
        <dbReference type="Pfam" id="PF01814"/>
    </source>
</evidence>
<dbReference type="EMBL" id="JAJNEC010000007">
    <property type="protein sequence ID" value="MCD2425906.1"/>
    <property type="molecule type" value="Genomic_DNA"/>
</dbReference>
<dbReference type="RefSeq" id="WP_231008493.1">
    <property type="nucleotide sequence ID" value="NZ_JAJNEC010000007.1"/>
</dbReference>
<reference evidence="2 3" key="1">
    <citation type="submission" date="2021-11" db="EMBL/GenBank/DDBJ databases">
        <title>Genomic of Niabella pedocola.</title>
        <authorList>
            <person name="Wu T."/>
        </authorList>
    </citation>
    <scope>NUCLEOTIDE SEQUENCE [LARGE SCALE GENOMIC DNA]</scope>
    <source>
        <strain evidence="2 3">JCM 31011</strain>
    </source>
</reference>
<evidence type="ECO:0000313" key="2">
    <source>
        <dbReference type="EMBL" id="MCD2425906.1"/>
    </source>
</evidence>
<dbReference type="Proteomes" id="UP001199816">
    <property type="component" value="Unassembled WGS sequence"/>
</dbReference>
<feature type="domain" description="Hemerythrin-like" evidence="1">
    <location>
        <begin position="12"/>
        <end position="144"/>
    </location>
</feature>
<name>A0ABS8PXV3_9BACT</name>
<gene>
    <name evidence="2" type="ORF">LQ567_24195</name>
</gene>
<dbReference type="Pfam" id="PF01814">
    <property type="entry name" value="Hemerythrin"/>
    <property type="match status" value="1"/>
</dbReference>